<dbReference type="Proteomes" id="UP000178435">
    <property type="component" value="Unassembled WGS sequence"/>
</dbReference>
<comment type="caution">
    <text evidence="6">The sequence shown here is derived from an EMBL/GenBank/DDBJ whole genome shotgun (WGS) entry which is preliminary data.</text>
</comment>
<dbReference type="CDD" id="cd10551">
    <property type="entry name" value="PsrB"/>
    <property type="match status" value="1"/>
</dbReference>
<dbReference type="GO" id="GO:0046872">
    <property type="term" value="F:metal ion binding"/>
    <property type="evidence" value="ECO:0007669"/>
    <property type="project" value="UniProtKB-KW"/>
</dbReference>
<dbReference type="PROSITE" id="PS51379">
    <property type="entry name" value="4FE4S_FER_2"/>
    <property type="match status" value="3"/>
</dbReference>
<dbReference type="PANTHER" id="PTHR43177">
    <property type="entry name" value="PROTEIN NRFC"/>
    <property type="match status" value="1"/>
</dbReference>
<keyword evidence="3" id="KW-0408">Iron</keyword>
<feature type="domain" description="4Fe-4S ferredoxin-type" evidence="5">
    <location>
        <begin position="4"/>
        <end position="34"/>
    </location>
</feature>
<keyword evidence="2" id="KW-0479">Metal-binding</keyword>
<keyword evidence="1" id="KW-0004">4Fe-4S</keyword>
<evidence type="ECO:0000256" key="3">
    <source>
        <dbReference type="ARBA" id="ARBA00023004"/>
    </source>
</evidence>
<dbReference type="Pfam" id="PF13247">
    <property type="entry name" value="Fer4_11"/>
    <property type="match status" value="1"/>
</dbReference>
<dbReference type="InterPro" id="IPR050954">
    <property type="entry name" value="ET_IronSulfur_Cluster-Binding"/>
</dbReference>
<keyword evidence="4" id="KW-0411">Iron-sulfur</keyword>
<feature type="domain" description="4Fe-4S ferredoxin-type" evidence="5">
    <location>
        <begin position="59"/>
        <end position="90"/>
    </location>
</feature>
<evidence type="ECO:0000313" key="6">
    <source>
        <dbReference type="EMBL" id="OGL43624.1"/>
    </source>
</evidence>
<proteinExistence type="predicted"/>
<sequence>MPKWGMVIDLDKCTACQACVVACQAENNIPLAGPNQTFMGRSIHWMELISHIEGEYPHTKIKLIPRPCFHCDNPPCIKVCPVRATYKSEEEGIVGQIFPRCIGCRYCTTACPYTVRYFNWEKPEWPEMMKNLLNPDVSVRPKGVVEKCSFCYHRLVKLREKAKAEGKDFSPDEYVPACVQTCPSQAMFFGDLSDPNSRVSILARSNRAFRIMEELGTEPKVIYLAEGE</sequence>
<dbReference type="PANTHER" id="PTHR43177:SF3">
    <property type="entry name" value="PROTEIN NRFC HOMOLOG"/>
    <property type="match status" value="1"/>
</dbReference>
<dbReference type="EMBL" id="MGDF01000181">
    <property type="protein sequence ID" value="OGL43624.1"/>
    <property type="molecule type" value="Genomic_DNA"/>
</dbReference>
<name>A0A1F7RRG0_9BACT</name>
<evidence type="ECO:0000256" key="1">
    <source>
        <dbReference type="ARBA" id="ARBA00022485"/>
    </source>
</evidence>
<reference evidence="6 7" key="1">
    <citation type="journal article" date="2016" name="Nat. Commun.">
        <title>Thousands of microbial genomes shed light on interconnected biogeochemical processes in an aquifer system.</title>
        <authorList>
            <person name="Anantharaman K."/>
            <person name="Brown C.T."/>
            <person name="Hug L.A."/>
            <person name="Sharon I."/>
            <person name="Castelle C.J."/>
            <person name="Probst A.J."/>
            <person name="Thomas B.C."/>
            <person name="Singh A."/>
            <person name="Wilkins M.J."/>
            <person name="Karaoz U."/>
            <person name="Brodie E.L."/>
            <person name="Williams K.H."/>
            <person name="Hubbard S.S."/>
            <person name="Banfield J.F."/>
        </authorList>
    </citation>
    <scope>NUCLEOTIDE SEQUENCE [LARGE SCALE GENOMIC DNA]</scope>
</reference>
<evidence type="ECO:0000256" key="4">
    <source>
        <dbReference type="ARBA" id="ARBA00023014"/>
    </source>
</evidence>
<dbReference type="Gene3D" id="3.30.70.20">
    <property type="match status" value="2"/>
</dbReference>
<accession>A0A1F7RRG0</accession>
<evidence type="ECO:0000256" key="2">
    <source>
        <dbReference type="ARBA" id="ARBA00022723"/>
    </source>
</evidence>
<evidence type="ECO:0000259" key="5">
    <source>
        <dbReference type="PROSITE" id="PS51379"/>
    </source>
</evidence>
<protein>
    <recommendedName>
        <fullName evidence="5">4Fe-4S ferredoxin-type domain-containing protein</fullName>
    </recommendedName>
</protein>
<feature type="domain" description="4Fe-4S ferredoxin-type" evidence="5">
    <location>
        <begin position="93"/>
        <end position="121"/>
    </location>
</feature>
<dbReference type="InterPro" id="IPR017896">
    <property type="entry name" value="4Fe4S_Fe-S-bd"/>
</dbReference>
<dbReference type="AlphaFoldDB" id="A0A1F7RRG0"/>
<gene>
    <name evidence="6" type="ORF">A2149_06310</name>
</gene>
<dbReference type="InterPro" id="IPR017900">
    <property type="entry name" value="4Fe4S_Fe_S_CS"/>
</dbReference>
<dbReference type="GO" id="GO:0051539">
    <property type="term" value="F:4 iron, 4 sulfur cluster binding"/>
    <property type="evidence" value="ECO:0007669"/>
    <property type="project" value="UniProtKB-KW"/>
</dbReference>
<dbReference type="Pfam" id="PF12797">
    <property type="entry name" value="Fer4_2"/>
    <property type="match status" value="1"/>
</dbReference>
<evidence type="ECO:0000313" key="7">
    <source>
        <dbReference type="Proteomes" id="UP000178435"/>
    </source>
</evidence>
<organism evidence="6 7">
    <name type="scientific">Candidatus Schekmanbacteria bacterium RBG_16_38_11</name>
    <dbReference type="NCBI Taxonomy" id="1817880"/>
    <lineage>
        <taxon>Bacteria</taxon>
        <taxon>Candidatus Schekmaniibacteriota</taxon>
    </lineage>
</organism>
<dbReference type="SUPFAM" id="SSF54862">
    <property type="entry name" value="4Fe-4S ferredoxins"/>
    <property type="match status" value="1"/>
</dbReference>
<dbReference type="PROSITE" id="PS00198">
    <property type="entry name" value="4FE4S_FER_1"/>
    <property type="match status" value="1"/>
</dbReference>